<dbReference type="EMBL" id="RXLU01000025">
    <property type="protein sequence ID" value="RTQ82188.1"/>
    <property type="molecule type" value="Genomic_DNA"/>
</dbReference>
<evidence type="ECO:0000313" key="2">
    <source>
        <dbReference type="Proteomes" id="UP000268239"/>
    </source>
</evidence>
<organism evidence="1 2">
    <name type="scientific">Acinetobacter baumannii</name>
    <dbReference type="NCBI Taxonomy" id="470"/>
    <lineage>
        <taxon>Bacteria</taxon>
        <taxon>Pseudomonadati</taxon>
        <taxon>Pseudomonadota</taxon>
        <taxon>Gammaproteobacteria</taxon>
        <taxon>Moraxellales</taxon>
        <taxon>Moraxellaceae</taxon>
        <taxon>Acinetobacter</taxon>
        <taxon>Acinetobacter calcoaceticus/baumannii complex</taxon>
    </lineage>
</organism>
<accession>A0AAX1ZR16</accession>
<dbReference type="Proteomes" id="UP000268239">
    <property type="component" value="Unassembled WGS sequence"/>
</dbReference>
<evidence type="ECO:0008006" key="3">
    <source>
        <dbReference type="Google" id="ProtNLM"/>
    </source>
</evidence>
<dbReference type="AlphaFoldDB" id="A0AAX1ZR16"/>
<dbReference type="RefSeq" id="WP_126610483.1">
    <property type="nucleotide sequence ID" value="NZ_RXLU01000025.1"/>
</dbReference>
<name>A0AAX1ZR16_ACIBA</name>
<reference evidence="1 2" key="1">
    <citation type="submission" date="2018-12" db="EMBL/GenBank/DDBJ databases">
        <title>Draft Genome Sequences Human Pathogenic Acinetobacter baumannii Strains.</title>
        <authorList>
            <person name="Madhi M."/>
            <person name="Ronco T."/>
            <person name="Olsen R.H."/>
            <person name="Hassani A."/>
        </authorList>
    </citation>
    <scope>NUCLEOTIDE SEQUENCE [LARGE SCALE GENOMIC DNA]</scope>
    <source>
        <strain evidence="1 2">AB3</strain>
    </source>
</reference>
<evidence type="ECO:0000313" key="1">
    <source>
        <dbReference type="EMBL" id="RTQ82188.1"/>
    </source>
</evidence>
<proteinExistence type="predicted"/>
<sequence length="81" mass="9137">MAVKVMLTLDDELHASIQRMSEIQGLPKATVARGLLEGQKPVIDAMIKAHDDLKQGKDKKEVEKEYLEMMSKLVIDEITKD</sequence>
<protein>
    <recommendedName>
        <fullName evidence="3">CopG family transcriptional regulator</fullName>
    </recommendedName>
</protein>
<gene>
    <name evidence="1" type="ORF">EJ062_06425</name>
</gene>
<comment type="caution">
    <text evidence="1">The sequence shown here is derived from an EMBL/GenBank/DDBJ whole genome shotgun (WGS) entry which is preliminary data.</text>
</comment>